<dbReference type="Proteomes" id="UP001521222">
    <property type="component" value="Unassembled WGS sequence"/>
</dbReference>
<dbReference type="CDD" id="cd12148">
    <property type="entry name" value="fungal_TF_MHR"/>
    <property type="match status" value="1"/>
</dbReference>
<sequence>MGSYENWRKTSALAAALQCANLHQEITVNDNTPFFMAELRKRLFICAYNNDKSSAAFAGRPPKLSRHYCRLQIPLDLTDAQTMSEGVELQAAIAEMDEEGWNQKGVVQRGAFARISATNALITEEILEISLGHMPFEEITRRAADIEARALRSWDELPDFLRVNRFLKKILDVILGSGPAPKDAQPELGDVDDALIGASAFEVEHEFDFMRWLDAASWDQETWIDFT</sequence>
<keyword evidence="4" id="KW-1185">Reference proteome</keyword>
<organism evidence="3 4">
    <name type="scientific">Nothophoma quercina</name>
    <dbReference type="NCBI Taxonomy" id="749835"/>
    <lineage>
        <taxon>Eukaryota</taxon>
        <taxon>Fungi</taxon>
        <taxon>Dikarya</taxon>
        <taxon>Ascomycota</taxon>
        <taxon>Pezizomycotina</taxon>
        <taxon>Dothideomycetes</taxon>
        <taxon>Pleosporomycetidae</taxon>
        <taxon>Pleosporales</taxon>
        <taxon>Pleosporineae</taxon>
        <taxon>Didymellaceae</taxon>
        <taxon>Nothophoma</taxon>
    </lineage>
</organism>
<name>A0ABR3QVF6_9PLEO</name>
<reference evidence="3 4" key="1">
    <citation type="submission" date="2024-02" db="EMBL/GenBank/DDBJ databases">
        <title>De novo assembly and annotation of 12 fungi associated with fruit tree decline syndrome in Ontario, Canada.</title>
        <authorList>
            <person name="Sulman M."/>
            <person name="Ellouze W."/>
            <person name="Ilyukhin E."/>
        </authorList>
    </citation>
    <scope>NUCLEOTIDE SEQUENCE [LARGE SCALE GENOMIC DNA]</scope>
    <source>
        <strain evidence="3 4">M97-236</strain>
    </source>
</reference>
<accession>A0ABR3QVF6</accession>
<evidence type="ECO:0000256" key="1">
    <source>
        <dbReference type="ARBA" id="ARBA00023242"/>
    </source>
</evidence>
<gene>
    <name evidence="3" type="ORF">SLS59_007844</name>
</gene>
<evidence type="ECO:0000313" key="3">
    <source>
        <dbReference type="EMBL" id="KAL1596149.1"/>
    </source>
</evidence>
<dbReference type="InterPro" id="IPR007219">
    <property type="entry name" value="XnlR_reg_dom"/>
</dbReference>
<evidence type="ECO:0000313" key="4">
    <source>
        <dbReference type="Proteomes" id="UP001521222"/>
    </source>
</evidence>
<evidence type="ECO:0000259" key="2">
    <source>
        <dbReference type="Pfam" id="PF04082"/>
    </source>
</evidence>
<protein>
    <recommendedName>
        <fullName evidence="2">Xylanolytic transcriptional activator regulatory domain-containing protein</fullName>
    </recommendedName>
</protein>
<comment type="caution">
    <text evidence="3">The sequence shown here is derived from an EMBL/GenBank/DDBJ whole genome shotgun (WGS) entry which is preliminary data.</text>
</comment>
<proteinExistence type="predicted"/>
<feature type="domain" description="Xylanolytic transcriptional activator regulatory" evidence="2">
    <location>
        <begin position="18"/>
        <end position="86"/>
    </location>
</feature>
<dbReference type="Pfam" id="PF04082">
    <property type="entry name" value="Fungal_trans"/>
    <property type="match status" value="1"/>
</dbReference>
<keyword evidence="1" id="KW-0539">Nucleus</keyword>
<dbReference type="EMBL" id="JAKIXB020000029">
    <property type="protein sequence ID" value="KAL1596149.1"/>
    <property type="molecule type" value="Genomic_DNA"/>
</dbReference>